<reference evidence="2" key="1">
    <citation type="submission" date="2015-03" db="EMBL/GenBank/DDBJ databases">
        <authorList>
            <consortium name="Pathogen Informatics"/>
        </authorList>
    </citation>
    <scope>NUCLEOTIDE SEQUENCE [LARGE SCALE GENOMIC DNA]</scope>
    <source>
        <strain evidence="2">NCTC11134</strain>
        <plasmid evidence="2">2</plasmid>
    </source>
</reference>
<accession>A0A0H5PA13</accession>
<dbReference type="RefSeq" id="WP_060594949.1">
    <property type="nucleotide sequence ID" value="NZ_CP031418.1"/>
</dbReference>
<evidence type="ECO:0000313" key="2">
    <source>
        <dbReference type="Proteomes" id="UP000057820"/>
    </source>
</evidence>
<geneLocation type="plasmid" evidence="1">
    <name>2</name>
</geneLocation>
<dbReference type="Proteomes" id="UP000057820">
    <property type="component" value="Plasmid 2"/>
</dbReference>
<gene>
    <name evidence="1" type="ORF">ERS450000_05950</name>
</gene>
<protein>
    <submittedName>
        <fullName evidence="1">Uncharacterized protein</fullName>
    </submittedName>
</protein>
<dbReference type="EMBL" id="LN868939">
    <property type="protein sequence ID" value="CRY84278.1"/>
    <property type="molecule type" value="Genomic_DNA"/>
</dbReference>
<evidence type="ECO:0000313" key="1">
    <source>
        <dbReference type="EMBL" id="CRY84278.1"/>
    </source>
</evidence>
<dbReference type="AlphaFoldDB" id="A0A0H5PA13"/>
<dbReference type="KEGG" id="nfr:ERS450000_05950"/>
<keyword evidence="1" id="KW-0614">Plasmid</keyword>
<proteinExistence type="predicted"/>
<sequence>MTIHDLPKLETPTCDSRIHEFGPFAPAPTADYWADWHGCHQAFACRACLTAIADRFPRPIPINCGGCEQAFTQLADYLTWRPL</sequence>
<name>A0A0H5PA13_NOCFR</name>
<organism evidence="1 2">
    <name type="scientific">Nocardia farcinica</name>
    <dbReference type="NCBI Taxonomy" id="37329"/>
    <lineage>
        <taxon>Bacteria</taxon>
        <taxon>Bacillati</taxon>
        <taxon>Actinomycetota</taxon>
        <taxon>Actinomycetes</taxon>
        <taxon>Mycobacteriales</taxon>
        <taxon>Nocardiaceae</taxon>
        <taxon>Nocardia</taxon>
    </lineage>
</organism>